<reference evidence="2 3" key="1">
    <citation type="submission" date="2015-08" db="EMBL/GenBank/DDBJ databases">
        <title>Emmonsia species relationships and genome sequence.</title>
        <authorList>
            <person name="Cuomo C.A."/>
            <person name="Schwartz I.S."/>
            <person name="Kenyon C."/>
            <person name="De Hoog G.S."/>
            <person name="Govender N.P."/>
            <person name="Botha A."/>
            <person name="Moreno L."/>
            <person name="De Vries M."/>
            <person name="Munoz J.F."/>
            <person name="Stielow J.B."/>
        </authorList>
    </citation>
    <scope>NUCLEOTIDE SEQUENCE [LARGE SCALE GENOMIC DNA]</scope>
    <source>
        <strain evidence="2 3">EI222</strain>
    </source>
</reference>
<keyword evidence="3" id="KW-1185">Reference proteome</keyword>
<protein>
    <submittedName>
        <fullName evidence="2">Uncharacterized protein</fullName>
    </submittedName>
</protein>
<organism evidence="2 3">
    <name type="scientific">Blastomyces percursus</name>
    <dbReference type="NCBI Taxonomy" id="1658174"/>
    <lineage>
        <taxon>Eukaryota</taxon>
        <taxon>Fungi</taxon>
        <taxon>Dikarya</taxon>
        <taxon>Ascomycota</taxon>
        <taxon>Pezizomycotina</taxon>
        <taxon>Eurotiomycetes</taxon>
        <taxon>Eurotiomycetidae</taxon>
        <taxon>Onygenales</taxon>
        <taxon>Ajellomycetaceae</taxon>
        <taxon>Blastomyces</taxon>
    </lineage>
</organism>
<sequence>KRRTHGRHNKHCTKTSDLAALLAQIRHSLKTNNVILQRLVEALETKKDKGHLQSSSGEEESSTADDTRESNFDAGDDEKDEETGS</sequence>
<dbReference type="VEuPathDB" id="FungiDB:ACJ73_01240"/>
<feature type="non-terminal residue" evidence="2">
    <location>
        <position position="1"/>
    </location>
</feature>
<gene>
    <name evidence="2" type="ORF">ACJ73_01240</name>
</gene>
<accession>A0A1J9QFV3</accession>
<dbReference type="EMBL" id="LGTZ01000107">
    <property type="protein sequence ID" value="OJD27376.1"/>
    <property type="molecule type" value="Genomic_DNA"/>
</dbReference>
<feature type="region of interest" description="Disordered" evidence="1">
    <location>
        <begin position="44"/>
        <end position="85"/>
    </location>
</feature>
<comment type="caution">
    <text evidence="2">The sequence shown here is derived from an EMBL/GenBank/DDBJ whole genome shotgun (WGS) entry which is preliminary data.</text>
</comment>
<evidence type="ECO:0000313" key="2">
    <source>
        <dbReference type="EMBL" id="OJD27376.1"/>
    </source>
</evidence>
<evidence type="ECO:0000313" key="3">
    <source>
        <dbReference type="Proteomes" id="UP000242791"/>
    </source>
</evidence>
<dbReference type="Proteomes" id="UP000242791">
    <property type="component" value="Unassembled WGS sequence"/>
</dbReference>
<name>A0A1J9QFV3_9EURO</name>
<dbReference type="AlphaFoldDB" id="A0A1J9QFV3"/>
<evidence type="ECO:0000256" key="1">
    <source>
        <dbReference type="SAM" id="MobiDB-lite"/>
    </source>
</evidence>
<proteinExistence type="predicted"/>
<feature type="compositionally biased region" description="Acidic residues" evidence="1">
    <location>
        <begin position="74"/>
        <end position="85"/>
    </location>
</feature>